<dbReference type="GO" id="GO:0006886">
    <property type="term" value="P:intracellular protein transport"/>
    <property type="evidence" value="ECO:0007669"/>
    <property type="project" value="InterPro"/>
</dbReference>
<evidence type="ECO:0000256" key="6">
    <source>
        <dbReference type="ARBA" id="ARBA00022927"/>
    </source>
</evidence>
<keyword evidence="12" id="KW-1185">Reference proteome</keyword>
<dbReference type="SUPFAM" id="SSF47157">
    <property type="entry name" value="Mitochondrial import receptor subunit Tom20"/>
    <property type="match status" value="1"/>
</dbReference>
<feature type="compositionally biased region" description="Low complexity" evidence="10">
    <location>
        <begin position="63"/>
        <end position="79"/>
    </location>
</feature>
<proteinExistence type="inferred from homology"/>
<keyword evidence="11" id="KW-0675">Receptor</keyword>
<keyword evidence="3" id="KW-0813">Transport</keyword>
<evidence type="ECO:0000256" key="4">
    <source>
        <dbReference type="ARBA" id="ARBA00022692"/>
    </source>
</evidence>
<evidence type="ECO:0000256" key="8">
    <source>
        <dbReference type="ARBA" id="ARBA00023128"/>
    </source>
</evidence>
<dbReference type="EMBL" id="MUJZ01019206">
    <property type="protein sequence ID" value="OTF80255.1"/>
    <property type="molecule type" value="Genomic_DNA"/>
</dbReference>
<protein>
    <submittedName>
        <fullName evidence="11">Mitochondrial import receptor subunit TOM20-like protein</fullName>
    </submittedName>
</protein>
<keyword evidence="7" id="KW-1133">Transmembrane helix</keyword>
<evidence type="ECO:0000313" key="11">
    <source>
        <dbReference type="EMBL" id="OTF80255.1"/>
    </source>
</evidence>
<comment type="similarity">
    <text evidence="2">Belongs to the Tom20 family.</text>
</comment>
<dbReference type="Proteomes" id="UP000194236">
    <property type="component" value="Unassembled WGS sequence"/>
</dbReference>
<keyword evidence="9" id="KW-0472">Membrane</keyword>
<dbReference type="Gene3D" id="1.20.960.10">
    <property type="entry name" value="Mitochondrial outer membrane translocase complex, subunit Tom20 domain"/>
    <property type="match status" value="1"/>
</dbReference>
<dbReference type="GO" id="GO:0006605">
    <property type="term" value="P:protein targeting"/>
    <property type="evidence" value="ECO:0007669"/>
    <property type="project" value="InterPro"/>
</dbReference>
<dbReference type="GO" id="GO:0030150">
    <property type="term" value="P:protein import into mitochondrial matrix"/>
    <property type="evidence" value="ECO:0007669"/>
    <property type="project" value="TreeGrafter"/>
</dbReference>
<keyword evidence="5" id="KW-1000">Mitochondrion outer membrane</keyword>
<dbReference type="GO" id="GO:0030943">
    <property type="term" value="F:mitochondrion targeting sequence binding"/>
    <property type="evidence" value="ECO:0007669"/>
    <property type="project" value="TreeGrafter"/>
</dbReference>
<keyword evidence="8" id="KW-0496">Mitochondrion</keyword>
<dbReference type="GO" id="GO:0008320">
    <property type="term" value="F:protein transmembrane transporter activity"/>
    <property type="evidence" value="ECO:0007669"/>
    <property type="project" value="TreeGrafter"/>
</dbReference>
<evidence type="ECO:0000256" key="9">
    <source>
        <dbReference type="ARBA" id="ARBA00023136"/>
    </source>
</evidence>
<reference evidence="11 12" key="1">
    <citation type="submission" date="2017-03" db="EMBL/GenBank/DDBJ databases">
        <title>Genome Survey of Euroglyphus maynei.</title>
        <authorList>
            <person name="Arlian L.G."/>
            <person name="Morgan M.S."/>
            <person name="Rider S.D."/>
        </authorList>
    </citation>
    <scope>NUCLEOTIDE SEQUENCE [LARGE SCALE GENOMIC DNA]</scope>
    <source>
        <strain evidence="11">Arlian Lab</strain>
        <tissue evidence="11">Whole body</tissue>
    </source>
</reference>
<keyword evidence="6" id="KW-0653">Protein transport</keyword>
<dbReference type="PANTHER" id="PTHR12430:SF0">
    <property type="entry name" value="TRANSLOCASE OF OUTER MITOCHONDRIAL MEMBRANE 20"/>
    <property type="match status" value="1"/>
</dbReference>
<evidence type="ECO:0000256" key="3">
    <source>
        <dbReference type="ARBA" id="ARBA00022448"/>
    </source>
</evidence>
<evidence type="ECO:0000256" key="2">
    <source>
        <dbReference type="ARBA" id="ARBA00005792"/>
    </source>
</evidence>
<dbReference type="OrthoDB" id="2154253at2759"/>
<comment type="caution">
    <text evidence="11">The sequence shown here is derived from an EMBL/GenBank/DDBJ whole genome shotgun (WGS) entry which is preliminary data.</text>
</comment>
<gene>
    <name evidence="11" type="ORF">BLA29_010086</name>
</gene>
<name>A0A1Y3BM91_EURMA</name>
<feature type="region of interest" description="Disordered" evidence="10">
    <location>
        <begin position="63"/>
        <end position="87"/>
    </location>
</feature>
<dbReference type="InterPro" id="IPR002056">
    <property type="entry name" value="MAS20"/>
</dbReference>
<dbReference type="PANTHER" id="PTHR12430">
    <property type="entry name" value="MITOCHONDRIAL IMPORT RECEPTOR SUBUNIT TOM20"/>
    <property type="match status" value="1"/>
</dbReference>
<evidence type="ECO:0000313" key="12">
    <source>
        <dbReference type="Proteomes" id="UP000194236"/>
    </source>
</evidence>
<dbReference type="AlphaFoldDB" id="A0A1Y3BM91"/>
<sequence length="87" mass="10068">MNGDYEKAAFHLANATVVCSQKTEFLAMMQKTLPEPIFQLLLQYYQAANERYLKKVMTHEIQKQMSQSKQSTTSGSKEQQFNDTEIE</sequence>
<comment type="subcellular location">
    <subcellularLocation>
        <location evidence="1">Mitochondrion outer membrane</location>
        <topology evidence="1">Single-pass membrane protein</topology>
    </subcellularLocation>
</comment>
<accession>A0A1Y3BM91</accession>
<evidence type="ECO:0000256" key="5">
    <source>
        <dbReference type="ARBA" id="ARBA00022787"/>
    </source>
</evidence>
<dbReference type="GO" id="GO:0005742">
    <property type="term" value="C:mitochondrial outer membrane translocase complex"/>
    <property type="evidence" value="ECO:0007669"/>
    <property type="project" value="InterPro"/>
</dbReference>
<dbReference type="GO" id="GO:0016031">
    <property type="term" value="P:tRNA import into mitochondrion"/>
    <property type="evidence" value="ECO:0007669"/>
    <property type="project" value="TreeGrafter"/>
</dbReference>
<dbReference type="InterPro" id="IPR023392">
    <property type="entry name" value="Tom20_dom_sf"/>
</dbReference>
<dbReference type="Pfam" id="PF02064">
    <property type="entry name" value="MAS20"/>
    <property type="match status" value="1"/>
</dbReference>
<keyword evidence="4" id="KW-0812">Transmembrane</keyword>
<evidence type="ECO:0000256" key="7">
    <source>
        <dbReference type="ARBA" id="ARBA00022989"/>
    </source>
</evidence>
<evidence type="ECO:0000256" key="1">
    <source>
        <dbReference type="ARBA" id="ARBA00004572"/>
    </source>
</evidence>
<evidence type="ECO:0000256" key="10">
    <source>
        <dbReference type="SAM" id="MobiDB-lite"/>
    </source>
</evidence>
<organism evidence="11 12">
    <name type="scientific">Euroglyphus maynei</name>
    <name type="common">Mayne's house dust mite</name>
    <dbReference type="NCBI Taxonomy" id="6958"/>
    <lineage>
        <taxon>Eukaryota</taxon>
        <taxon>Metazoa</taxon>
        <taxon>Ecdysozoa</taxon>
        <taxon>Arthropoda</taxon>
        <taxon>Chelicerata</taxon>
        <taxon>Arachnida</taxon>
        <taxon>Acari</taxon>
        <taxon>Acariformes</taxon>
        <taxon>Sarcoptiformes</taxon>
        <taxon>Astigmata</taxon>
        <taxon>Psoroptidia</taxon>
        <taxon>Analgoidea</taxon>
        <taxon>Pyroglyphidae</taxon>
        <taxon>Pyroglyphinae</taxon>
        <taxon>Euroglyphus</taxon>
    </lineage>
</organism>